<feature type="compositionally biased region" description="Low complexity" evidence="1">
    <location>
        <begin position="305"/>
        <end position="325"/>
    </location>
</feature>
<dbReference type="Pfam" id="PF13962">
    <property type="entry name" value="PGG"/>
    <property type="match status" value="5"/>
</dbReference>
<feature type="transmembrane region" description="Helical" evidence="2">
    <location>
        <begin position="705"/>
        <end position="725"/>
    </location>
</feature>
<feature type="transmembrane region" description="Helical" evidence="2">
    <location>
        <begin position="770"/>
        <end position="788"/>
    </location>
</feature>
<feature type="compositionally biased region" description="Low complexity" evidence="1">
    <location>
        <begin position="134"/>
        <end position="143"/>
    </location>
</feature>
<reference evidence="4" key="1">
    <citation type="journal article" date="2005" name="PLoS Biol.">
        <title>The genomes of Oryza sativa: a history of duplications.</title>
        <authorList>
            <person name="Yu J."/>
            <person name="Wang J."/>
            <person name="Lin W."/>
            <person name="Li S."/>
            <person name="Li H."/>
            <person name="Zhou J."/>
            <person name="Ni P."/>
            <person name="Dong W."/>
            <person name="Hu S."/>
            <person name="Zeng C."/>
            <person name="Zhang J."/>
            <person name="Zhang Y."/>
            <person name="Li R."/>
            <person name="Xu Z."/>
            <person name="Li S."/>
            <person name="Li X."/>
            <person name="Zheng H."/>
            <person name="Cong L."/>
            <person name="Lin L."/>
            <person name="Yin J."/>
            <person name="Geng J."/>
            <person name="Li G."/>
            <person name="Shi J."/>
            <person name="Liu J."/>
            <person name="Lv H."/>
            <person name="Li J."/>
            <person name="Wang J."/>
            <person name="Deng Y."/>
            <person name="Ran L."/>
            <person name="Shi X."/>
            <person name="Wang X."/>
            <person name="Wu Q."/>
            <person name="Li C."/>
            <person name="Ren X."/>
            <person name="Wang J."/>
            <person name="Wang X."/>
            <person name="Li D."/>
            <person name="Liu D."/>
            <person name="Zhang X."/>
            <person name="Ji Z."/>
            <person name="Zhao W."/>
            <person name="Sun Y."/>
            <person name="Zhang Z."/>
            <person name="Bao J."/>
            <person name="Han Y."/>
            <person name="Dong L."/>
            <person name="Ji J."/>
            <person name="Chen P."/>
            <person name="Wu S."/>
            <person name="Liu J."/>
            <person name="Xiao Y."/>
            <person name="Bu D."/>
            <person name="Tan J."/>
            <person name="Yang L."/>
            <person name="Ye C."/>
            <person name="Zhang J."/>
            <person name="Xu J."/>
            <person name="Zhou Y."/>
            <person name="Yu Y."/>
            <person name="Zhang B."/>
            <person name="Zhuang S."/>
            <person name="Wei H."/>
            <person name="Liu B."/>
            <person name="Lei M."/>
            <person name="Yu H."/>
            <person name="Li Y."/>
            <person name="Xu H."/>
            <person name="Wei S."/>
            <person name="He X."/>
            <person name="Fang L."/>
            <person name="Zhang Z."/>
            <person name="Zhang Y."/>
            <person name="Huang X."/>
            <person name="Su Z."/>
            <person name="Tong W."/>
            <person name="Li J."/>
            <person name="Tong Z."/>
            <person name="Li S."/>
            <person name="Ye J."/>
            <person name="Wang L."/>
            <person name="Fang L."/>
            <person name="Lei T."/>
            <person name="Chen C."/>
            <person name="Chen H."/>
            <person name="Xu Z."/>
            <person name="Li H."/>
            <person name="Huang H."/>
            <person name="Zhang F."/>
            <person name="Xu H."/>
            <person name="Li N."/>
            <person name="Zhao C."/>
            <person name="Li S."/>
            <person name="Dong L."/>
            <person name="Huang Y."/>
            <person name="Li L."/>
            <person name="Xi Y."/>
            <person name="Qi Q."/>
            <person name="Li W."/>
            <person name="Zhang B."/>
            <person name="Hu W."/>
            <person name="Zhang Y."/>
            <person name="Tian X."/>
            <person name="Jiao Y."/>
            <person name="Liang X."/>
            <person name="Jin J."/>
            <person name="Gao L."/>
            <person name="Zheng W."/>
            <person name="Hao B."/>
            <person name="Liu S."/>
            <person name="Wang W."/>
            <person name="Yuan L."/>
            <person name="Cao M."/>
            <person name="McDermott J."/>
            <person name="Samudrala R."/>
            <person name="Wang J."/>
            <person name="Wong G.K."/>
            <person name="Yang H."/>
        </authorList>
    </citation>
    <scope>NUCLEOTIDE SEQUENCE [LARGE SCALE GENOMIC DNA]</scope>
</reference>
<organism evidence="4">
    <name type="scientific">Oryza sativa subsp. japonica</name>
    <name type="common">Rice</name>
    <dbReference type="NCBI Taxonomy" id="39947"/>
    <lineage>
        <taxon>Eukaryota</taxon>
        <taxon>Viridiplantae</taxon>
        <taxon>Streptophyta</taxon>
        <taxon>Embryophyta</taxon>
        <taxon>Tracheophyta</taxon>
        <taxon>Spermatophyta</taxon>
        <taxon>Magnoliopsida</taxon>
        <taxon>Liliopsida</taxon>
        <taxon>Poales</taxon>
        <taxon>Poaceae</taxon>
        <taxon>BOP clade</taxon>
        <taxon>Oryzoideae</taxon>
        <taxon>Oryzeae</taxon>
        <taxon>Oryzinae</taxon>
        <taxon>Oryza</taxon>
        <taxon>Oryza sativa</taxon>
    </lineage>
</organism>
<keyword evidence="2" id="KW-0812">Transmembrane</keyword>
<accession>A3C9S8</accession>
<feature type="region of interest" description="Disordered" evidence="1">
    <location>
        <begin position="304"/>
        <end position="325"/>
    </location>
</feature>
<feature type="domain" description="PGG" evidence="3">
    <location>
        <begin position="478"/>
        <end position="589"/>
    </location>
</feature>
<feature type="transmembrane region" description="Helical" evidence="2">
    <location>
        <begin position="169"/>
        <end position="185"/>
    </location>
</feature>
<evidence type="ECO:0000259" key="3">
    <source>
        <dbReference type="Pfam" id="PF13962"/>
    </source>
</evidence>
<feature type="transmembrane region" description="Helical" evidence="2">
    <location>
        <begin position="252"/>
        <end position="269"/>
    </location>
</feature>
<protein>
    <recommendedName>
        <fullName evidence="3">PGG domain-containing protein</fullName>
    </recommendedName>
</protein>
<proteinExistence type="predicted"/>
<feature type="transmembrane region" description="Helical" evidence="2">
    <location>
        <begin position="388"/>
        <end position="406"/>
    </location>
</feature>
<feature type="transmembrane region" description="Helical" evidence="2">
    <location>
        <begin position="534"/>
        <end position="554"/>
    </location>
</feature>
<dbReference type="PANTHER" id="PTHR24177">
    <property type="entry name" value="CASKIN"/>
    <property type="match status" value="1"/>
</dbReference>
<feature type="transmembrane region" description="Helical" evidence="2">
    <location>
        <begin position="591"/>
        <end position="613"/>
    </location>
</feature>
<feature type="domain" description="PGG" evidence="3">
    <location>
        <begin position="333"/>
        <end position="441"/>
    </location>
</feature>
<feature type="domain" description="PGG" evidence="3">
    <location>
        <begin position="23"/>
        <end position="127"/>
    </location>
</feature>
<dbReference type="Proteomes" id="UP000007752">
    <property type="component" value="Chromosome 11"/>
</dbReference>
<feature type="transmembrane region" description="Helical" evidence="2">
    <location>
        <begin position="737"/>
        <end position="758"/>
    </location>
</feature>
<gene>
    <name evidence="4" type="ORF">OsJ_33390</name>
</gene>
<dbReference type="PANTHER" id="PTHR24177:SF45">
    <property type="entry name" value="OS06G0294000 PROTEIN"/>
    <property type="match status" value="1"/>
</dbReference>
<feature type="region of interest" description="Disordered" evidence="1">
    <location>
        <begin position="622"/>
        <end position="642"/>
    </location>
</feature>
<sequence>MASGGGGDGEGKPPAKEESTEYRLRKYLLLLATLVATVTYAAGLNLPGGSWEEDAPAPAGLRVVAGDPILRETRYTRYVVFYACNAVAFAASLVVSLIVLVLPKEGGGRLLGAMRAVMVVDLLGLMGRLTPPAAAETERASPPAAAPRPPPPGDQDPAATKAMKSEHEILLLLAIFAATIAYVAGMNPPGGFWRDAAVGGEHVAGDPVLQGREHPNRYRAFYVCNTAAFAASLLAVMFIVVEDKRLRHWRRAVPYGLVVAALLGLGGAYAAGSCRDGKHTAYVACLVAPVVAYIAILYIACPSRSPSSTSKSPSNTNTTTTTISISDSKQDKEVDKICEYIQLLATLAATIAYQAGIDPPGGVWGESGKGHRVGDPILLTTHPRRFKVFFYFNSAAFVASLVIMALSQNKRLVRRYHAVLEATMILDLFGLIGAYAVGCCRDTSTSIYIIAMAGAVLVYVVIHIVFFTLETKNGGDDQLEEHREVLLLLTVLAATLTYQAGLTPPGGFWENDEKFGYHAGFPVLLNKDPCRYKAFFYCNAASFMASVALIVLLMNKNLYRPGIRSYALIICMVAGMFGVLGAYAAGSSIYLRTFIIVLVLVLVVFVGVICLAINHFRELKKNTQQQQQQQPPPPPTGTNGFSSPKLSMQEEDVIKYLMLVGILAASITYLTGLKPPGGLWRDEGDGHSAGNPVLYDINMRRYNTFFYSNSTSFMASITVIVLLLQRMLSPKTGGEKVFWPMHTVIVLDMLALLVAYAAGSVRDWETSKNVFLLLIPIQLFVGGLFFICKKKQTSPQDDGSAAGTNM</sequence>
<feature type="domain" description="PGG" evidence="3">
    <location>
        <begin position="650"/>
        <end position="762"/>
    </location>
</feature>
<feature type="transmembrane region" description="Helical" evidence="2">
    <location>
        <begin position="653"/>
        <end position="672"/>
    </location>
</feature>
<feature type="compositionally biased region" description="Pro residues" evidence="1">
    <location>
        <begin position="144"/>
        <end position="154"/>
    </location>
</feature>
<dbReference type="InterPro" id="IPR026961">
    <property type="entry name" value="PGG_dom"/>
</dbReference>
<dbReference type="AlphaFoldDB" id="A3C9S8"/>
<name>A3C9S8_ORYSJ</name>
<feature type="transmembrane region" description="Helical" evidence="2">
    <location>
        <begin position="27"/>
        <end position="46"/>
    </location>
</feature>
<feature type="transmembrane region" description="Helical" evidence="2">
    <location>
        <begin position="418"/>
        <end position="437"/>
    </location>
</feature>
<evidence type="ECO:0000256" key="1">
    <source>
        <dbReference type="SAM" id="MobiDB-lite"/>
    </source>
</evidence>
<feature type="transmembrane region" description="Helical" evidence="2">
    <location>
        <begin position="449"/>
        <end position="469"/>
    </location>
</feature>
<feature type="region of interest" description="Disordered" evidence="1">
    <location>
        <begin position="134"/>
        <end position="160"/>
    </location>
</feature>
<evidence type="ECO:0000256" key="2">
    <source>
        <dbReference type="SAM" id="Phobius"/>
    </source>
</evidence>
<evidence type="ECO:0000313" key="4">
    <source>
        <dbReference type="EMBL" id="EAZ17841.1"/>
    </source>
</evidence>
<keyword evidence="2" id="KW-0472">Membrane</keyword>
<dbReference type="EMBL" id="CM000148">
    <property type="protein sequence ID" value="EAZ17841.1"/>
    <property type="molecule type" value="Genomic_DNA"/>
</dbReference>
<feature type="transmembrane region" description="Helical" evidence="2">
    <location>
        <begin position="220"/>
        <end position="240"/>
    </location>
</feature>
<feature type="transmembrane region" description="Helical" evidence="2">
    <location>
        <begin position="281"/>
        <end position="301"/>
    </location>
</feature>
<feature type="domain" description="PGG" evidence="3">
    <location>
        <begin position="161"/>
        <end position="275"/>
    </location>
</feature>
<feature type="transmembrane region" description="Helical" evidence="2">
    <location>
        <begin position="79"/>
        <end position="102"/>
    </location>
</feature>
<feature type="transmembrane region" description="Helical" evidence="2">
    <location>
        <begin position="566"/>
        <end position="585"/>
    </location>
</feature>
<keyword evidence="2" id="KW-1133">Transmembrane helix</keyword>
<reference evidence="4" key="2">
    <citation type="submission" date="2008-12" db="EMBL/GenBank/DDBJ databases">
        <title>Improved gene annotation of the rice (Oryza sativa) genomes.</title>
        <authorList>
            <person name="Wang J."/>
            <person name="Li R."/>
            <person name="Fan W."/>
            <person name="Huang Q."/>
            <person name="Zhang J."/>
            <person name="Zhou Y."/>
            <person name="Hu Y."/>
            <person name="Zi S."/>
            <person name="Li J."/>
            <person name="Ni P."/>
            <person name="Zheng H."/>
            <person name="Zhang Y."/>
            <person name="Zhao M."/>
            <person name="Hao Q."/>
            <person name="McDermott J."/>
            <person name="Samudrala R."/>
            <person name="Kristiansen K."/>
            <person name="Wong G.K.-S."/>
        </authorList>
    </citation>
    <scope>NUCLEOTIDE SEQUENCE</scope>
</reference>